<evidence type="ECO:0000313" key="2">
    <source>
        <dbReference type="Proteomes" id="UP000816034"/>
    </source>
</evidence>
<keyword evidence="2" id="KW-1185">Reference proteome</keyword>
<protein>
    <submittedName>
        <fullName evidence="1">Uncharacterized protein</fullName>
    </submittedName>
</protein>
<dbReference type="Proteomes" id="UP000816034">
    <property type="component" value="Unassembled WGS sequence"/>
</dbReference>
<evidence type="ECO:0000313" key="1">
    <source>
        <dbReference type="EMBL" id="KAG2388522.1"/>
    </source>
</evidence>
<dbReference type="EMBL" id="PYSW02000010">
    <property type="protein sequence ID" value="KAG2388522.1"/>
    <property type="molecule type" value="Genomic_DNA"/>
</dbReference>
<comment type="caution">
    <text evidence="1">The sequence shown here is derived from an EMBL/GenBank/DDBJ whole genome shotgun (WGS) entry which is preliminary data.</text>
</comment>
<sequence>MDLKKLFEMISYSLSFDHAGGVIASSLIEERDDEIERKYEPILKFLSDKLSKHCGDVNLDFIPFKLQRDGIWLPIANYELFHSSYQSTDKIVLHSIVWSHRWFFQYCSYFYPVIHMEGNFFKGESAMSKLFLSSSHSIILSDEVIILQENFTRIRKKLKKLKKIEISEKYTLRYLDEQFIHRDPEIEIINHPIPAIVEEVFNHQIESFLFRIWSKGFLNTKVIQNYVFRLLIYLDSPRFDFHCITFHDTAAASCPNAEATTGVEEWVQDYLSNQPQDSETFYAFVEEKGALSGYSSGQSDYSYVYLLTLTKSKDKCHVKRVQYTFYHYMCRGMILS</sequence>
<organism evidence="1 2">
    <name type="scientific">Naegleria lovaniensis</name>
    <name type="common">Amoeba</name>
    <dbReference type="NCBI Taxonomy" id="51637"/>
    <lineage>
        <taxon>Eukaryota</taxon>
        <taxon>Discoba</taxon>
        <taxon>Heterolobosea</taxon>
        <taxon>Tetramitia</taxon>
        <taxon>Eutetramitia</taxon>
        <taxon>Vahlkampfiidae</taxon>
        <taxon>Naegleria</taxon>
    </lineage>
</organism>
<name>A0AA88GTC5_NAELO</name>
<gene>
    <name evidence="1" type="ORF">C9374_000686</name>
</gene>
<reference evidence="1 2" key="1">
    <citation type="journal article" date="2018" name="BMC Genomics">
        <title>The genome of Naegleria lovaniensis, the basis for a comparative approach to unravel pathogenicity factors of the human pathogenic amoeba N. fowleri.</title>
        <authorList>
            <person name="Liechti N."/>
            <person name="Schurch N."/>
            <person name="Bruggmann R."/>
            <person name="Wittwer M."/>
        </authorList>
    </citation>
    <scope>NUCLEOTIDE SEQUENCE [LARGE SCALE GENOMIC DNA]</scope>
    <source>
        <strain evidence="1 2">ATCC 30569</strain>
    </source>
</reference>
<accession>A0AA88GTC5</accession>
<dbReference type="GeneID" id="68093148"/>
<dbReference type="AlphaFoldDB" id="A0AA88GTC5"/>
<dbReference type="RefSeq" id="XP_044552514.1">
    <property type="nucleotide sequence ID" value="XM_044696766.1"/>
</dbReference>
<proteinExistence type="predicted"/>